<dbReference type="FunFam" id="1.10.150.20:FF:000005">
    <property type="entry name" value="UvrABC system protein C"/>
    <property type="match status" value="1"/>
</dbReference>
<evidence type="ECO:0000256" key="3">
    <source>
        <dbReference type="ARBA" id="ARBA00022769"/>
    </source>
</evidence>
<dbReference type="Gene3D" id="1.10.150.20">
    <property type="entry name" value="5' to 3' exonuclease, C-terminal subdomain"/>
    <property type="match status" value="1"/>
</dbReference>
<dbReference type="FunFam" id="3.40.1440.10:FF:000001">
    <property type="entry name" value="UvrABC system protein C"/>
    <property type="match status" value="1"/>
</dbReference>
<dbReference type="PROSITE" id="PS50151">
    <property type="entry name" value="UVR"/>
    <property type="match status" value="1"/>
</dbReference>
<dbReference type="RefSeq" id="WP_246038022.1">
    <property type="nucleotide sequence ID" value="NZ_RJKM01000001.1"/>
</dbReference>
<dbReference type="Gene3D" id="3.30.420.340">
    <property type="entry name" value="UvrC, RNAse H endonuclease domain"/>
    <property type="match status" value="1"/>
</dbReference>
<evidence type="ECO:0000259" key="10">
    <source>
        <dbReference type="PROSITE" id="PS50164"/>
    </source>
</evidence>
<keyword evidence="3 7" id="KW-0228">DNA excision</keyword>
<comment type="subunit">
    <text evidence="7">Interacts with UvrB in an incision complex.</text>
</comment>
<evidence type="ECO:0000313" key="12">
    <source>
        <dbReference type="EMBL" id="ROP41487.1"/>
    </source>
</evidence>
<dbReference type="AlphaFoldDB" id="A0A3N1HG78"/>
<protein>
    <recommendedName>
        <fullName evidence="7">UvrABC system protein C</fullName>
        <shortName evidence="7">Protein UvrC</shortName>
    </recommendedName>
    <alternativeName>
        <fullName evidence="7">Excinuclease ABC subunit C</fullName>
    </alternativeName>
</protein>
<keyword evidence="1 7" id="KW-0963">Cytoplasm</keyword>
<evidence type="ECO:0000256" key="2">
    <source>
        <dbReference type="ARBA" id="ARBA00022763"/>
    </source>
</evidence>
<dbReference type="InterPro" id="IPR001162">
    <property type="entry name" value="UvrC_RNase_H_dom"/>
</dbReference>
<comment type="similarity">
    <text evidence="7">Belongs to the UvrC family.</text>
</comment>
<dbReference type="Gene3D" id="3.40.1440.10">
    <property type="entry name" value="GIY-YIG endonuclease"/>
    <property type="match status" value="1"/>
</dbReference>
<comment type="caution">
    <text evidence="12">The sequence shown here is derived from an EMBL/GenBank/DDBJ whole genome shotgun (WGS) entry which is preliminary data.</text>
</comment>
<keyword evidence="6 7" id="KW-0742">SOS response</keyword>
<dbReference type="GO" id="GO:0006289">
    <property type="term" value="P:nucleotide-excision repair"/>
    <property type="evidence" value="ECO:0007669"/>
    <property type="project" value="UniProtKB-UniRule"/>
</dbReference>
<proteinExistence type="inferred from homology"/>
<reference evidence="12 13" key="1">
    <citation type="submission" date="2018-11" db="EMBL/GenBank/DDBJ databases">
        <title>Sequencing the genomes of 1000 actinobacteria strains.</title>
        <authorList>
            <person name="Klenk H.-P."/>
        </authorList>
    </citation>
    <scope>NUCLEOTIDE SEQUENCE [LARGE SCALE GENOMIC DNA]</scope>
    <source>
        <strain evidence="12 13">DSM 44231</strain>
    </source>
</reference>
<dbReference type="InterPro" id="IPR050066">
    <property type="entry name" value="UvrABC_protein_C"/>
</dbReference>
<keyword evidence="5 7" id="KW-0234">DNA repair</keyword>
<feature type="region of interest" description="Disordered" evidence="8">
    <location>
        <begin position="636"/>
        <end position="667"/>
    </location>
</feature>
<evidence type="ECO:0000256" key="5">
    <source>
        <dbReference type="ARBA" id="ARBA00023204"/>
    </source>
</evidence>
<gene>
    <name evidence="7" type="primary">uvrC</name>
    <name evidence="12" type="ORF">EDD40_6918</name>
</gene>
<dbReference type="Pfam" id="PF22920">
    <property type="entry name" value="UvrC_RNaseH"/>
    <property type="match status" value="1"/>
</dbReference>
<evidence type="ECO:0000313" key="13">
    <source>
        <dbReference type="Proteomes" id="UP000268727"/>
    </source>
</evidence>
<dbReference type="PROSITE" id="PS50164">
    <property type="entry name" value="GIY_YIG"/>
    <property type="match status" value="1"/>
</dbReference>
<comment type="function">
    <text evidence="7">The UvrABC repair system catalyzes the recognition and processing of DNA lesions. UvrC both incises the 5' and 3' sides of the lesion. The N-terminal half is responsible for the 3' incision and the C-terminal half is responsible for the 5' incision.</text>
</comment>
<dbReference type="InterPro" id="IPR001943">
    <property type="entry name" value="UVR_dom"/>
</dbReference>
<dbReference type="PANTHER" id="PTHR30562:SF1">
    <property type="entry name" value="UVRABC SYSTEM PROTEIN C"/>
    <property type="match status" value="1"/>
</dbReference>
<dbReference type="InterPro" id="IPR047296">
    <property type="entry name" value="GIY-YIG_UvrC_Cho"/>
</dbReference>
<dbReference type="InterPro" id="IPR003583">
    <property type="entry name" value="Hlx-hairpin-Hlx_DNA-bd_motif"/>
</dbReference>
<dbReference type="EMBL" id="RJKM01000001">
    <property type="protein sequence ID" value="ROP41487.1"/>
    <property type="molecule type" value="Genomic_DNA"/>
</dbReference>
<dbReference type="GO" id="GO:0009380">
    <property type="term" value="C:excinuclease repair complex"/>
    <property type="evidence" value="ECO:0007669"/>
    <property type="project" value="InterPro"/>
</dbReference>
<evidence type="ECO:0000256" key="1">
    <source>
        <dbReference type="ARBA" id="ARBA00022490"/>
    </source>
</evidence>
<dbReference type="PANTHER" id="PTHR30562">
    <property type="entry name" value="UVRC/OXIDOREDUCTASE"/>
    <property type="match status" value="1"/>
</dbReference>
<evidence type="ECO:0000259" key="9">
    <source>
        <dbReference type="PROSITE" id="PS50151"/>
    </source>
</evidence>
<dbReference type="GO" id="GO:0005737">
    <property type="term" value="C:cytoplasm"/>
    <property type="evidence" value="ECO:0007669"/>
    <property type="project" value="UniProtKB-SubCell"/>
</dbReference>
<dbReference type="NCBIfam" id="NF001824">
    <property type="entry name" value="PRK00558.1-5"/>
    <property type="match status" value="1"/>
</dbReference>
<dbReference type="SMART" id="SM00278">
    <property type="entry name" value="HhH1"/>
    <property type="match status" value="2"/>
</dbReference>
<feature type="domain" description="GIY-YIG" evidence="10">
    <location>
        <begin position="16"/>
        <end position="95"/>
    </location>
</feature>
<feature type="domain" description="UVR" evidence="9">
    <location>
        <begin position="208"/>
        <end position="243"/>
    </location>
</feature>
<keyword evidence="13" id="KW-1185">Reference proteome</keyword>
<dbReference type="SUPFAM" id="SSF82771">
    <property type="entry name" value="GIY-YIG endonuclease"/>
    <property type="match status" value="1"/>
</dbReference>
<dbReference type="Pfam" id="PF14520">
    <property type="entry name" value="HHH_5"/>
    <property type="match status" value="1"/>
</dbReference>
<dbReference type="InterPro" id="IPR000305">
    <property type="entry name" value="GIY-YIG_endonuc"/>
</dbReference>
<evidence type="ECO:0000256" key="8">
    <source>
        <dbReference type="SAM" id="MobiDB-lite"/>
    </source>
</evidence>
<dbReference type="CDD" id="cd10434">
    <property type="entry name" value="GIY-YIG_UvrC_Cho"/>
    <property type="match status" value="1"/>
</dbReference>
<name>A0A3N1HG78_9PSEU</name>
<dbReference type="SUPFAM" id="SSF46600">
    <property type="entry name" value="C-terminal UvrC-binding domain of UvrB"/>
    <property type="match status" value="1"/>
</dbReference>
<keyword evidence="2 7" id="KW-0227">DNA damage</keyword>
<keyword evidence="4 7" id="KW-0267">Excision nuclease</keyword>
<dbReference type="GO" id="GO:0009432">
    <property type="term" value="P:SOS response"/>
    <property type="evidence" value="ECO:0007669"/>
    <property type="project" value="UniProtKB-UniRule"/>
</dbReference>
<dbReference type="GO" id="GO:0003677">
    <property type="term" value="F:DNA binding"/>
    <property type="evidence" value="ECO:0007669"/>
    <property type="project" value="UniProtKB-UniRule"/>
</dbReference>
<dbReference type="Pfam" id="PF02151">
    <property type="entry name" value="UVR"/>
    <property type="match status" value="1"/>
</dbReference>
<accession>A0A3N1HG78</accession>
<dbReference type="InterPro" id="IPR010994">
    <property type="entry name" value="RuvA_2-like"/>
</dbReference>
<dbReference type="InterPro" id="IPR038476">
    <property type="entry name" value="UvrC_RNase_H_dom_sf"/>
</dbReference>
<dbReference type="Pfam" id="PF01541">
    <property type="entry name" value="GIY-YIG"/>
    <property type="match status" value="1"/>
</dbReference>
<dbReference type="GO" id="GO:0009381">
    <property type="term" value="F:excinuclease ABC activity"/>
    <property type="evidence" value="ECO:0007669"/>
    <property type="project" value="UniProtKB-UniRule"/>
</dbReference>
<dbReference type="PROSITE" id="PS50165">
    <property type="entry name" value="UVRC"/>
    <property type="match status" value="1"/>
</dbReference>
<evidence type="ECO:0000256" key="6">
    <source>
        <dbReference type="ARBA" id="ARBA00023236"/>
    </source>
</evidence>
<evidence type="ECO:0000256" key="4">
    <source>
        <dbReference type="ARBA" id="ARBA00022881"/>
    </source>
</evidence>
<dbReference type="InterPro" id="IPR035901">
    <property type="entry name" value="GIY-YIG_endonuc_sf"/>
</dbReference>
<dbReference type="Gene3D" id="4.10.860.10">
    <property type="entry name" value="UVR domain"/>
    <property type="match status" value="1"/>
</dbReference>
<sequence length="667" mass="73670">MADPSTYRPATGTIPEAPGVYKFRDAGGRVVYVGKAKSLRQRLNSYFADVAGLHPRTRQMVTTAASVEWTVVGTEVEALQLEYNWIKEFDPRFNVRYRDDKSYPVLAVTLNEEFPRLHVYRGPRRKGVRYFGPYAHAWAIRETLDLLLRVFPARTCSAGVFKRHGQIGRPCLLGYIDKCSAPCVGRVSPDEHRDIVEDFCDFLAGRTDSMVRRLEREMTAAAEELEFEKAARLRDDQAALKRALEKQAVVLGDGTDADVVAFAQDDLEVSVQVFHVRGGRVRGQRGWVVDKVDETGVTGLVDQFVTQFYGEQVESARASGVESAPVPREVLVPELPDDAEAVEKWLSDLRGSRVALRVPQRGDKRALMETVERNAKEAFQQHKLRRAGDLTARSAALQELQEALGLDTAPLRIECTDISHVQGTDVVASLVVFEDGLARKSEYRRFAVREGAEQGDVGSIAEVVRRRFQAYLRDNKDTGGATPGIDPETGKPRRFAYAPNLLVVDGGAPQAQVASDVLAELGITDVAVVGLAKRLEEVWVPGEPDPVILPRTSEALYLLQRVRDEAHRFAIAYHRQKRSKRMTTSALDDVPGLGQTRKAALLKHFGSLKKLREASVDEISGVPGVGRRTAEAVRSTLGAAGTGVPSTESKIGPPAAEPVVEHRQEHK</sequence>
<organism evidence="12 13">
    <name type="scientific">Saccharothrix texasensis</name>
    <dbReference type="NCBI Taxonomy" id="103734"/>
    <lineage>
        <taxon>Bacteria</taxon>
        <taxon>Bacillati</taxon>
        <taxon>Actinomycetota</taxon>
        <taxon>Actinomycetes</taxon>
        <taxon>Pseudonocardiales</taxon>
        <taxon>Pseudonocardiaceae</taxon>
        <taxon>Saccharothrix</taxon>
    </lineage>
</organism>
<dbReference type="InterPro" id="IPR004791">
    <property type="entry name" value="UvrC"/>
</dbReference>
<dbReference type="SUPFAM" id="SSF47781">
    <property type="entry name" value="RuvA domain 2-like"/>
    <property type="match status" value="1"/>
</dbReference>
<comment type="subcellular location">
    <subcellularLocation>
        <location evidence="7">Cytoplasm</location>
    </subcellularLocation>
</comment>
<dbReference type="HAMAP" id="MF_00203">
    <property type="entry name" value="UvrC"/>
    <property type="match status" value="1"/>
</dbReference>
<evidence type="ECO:0000256" key="7">
    <source>
        <dbReference type="HAMAP-Rule" id="MF_00203"/>
    </source>
</evidence>
<dbReference type="FunFam" id="3.30.420.340:FF:000003">
    <property type="entry name" value="UvrABC system protein C"/>
    <property type="match status" value="1"/>
</dbReference>
<dbReference type="SMART" id="SM00465">
    <property type="entry name" value="GIYc"/>
    <property type="match status" value="1"/>
</dbReference>
<dbReference type="Proteomes" id="UP000268727">
    <property type="component" value="Unassembled WGS sequence"/>
</dbReference>
<dbReference type="Pfam" id="PF08459">
    <property type="entry name" value="UvrC_RNaseH_dom"/>
    <property type="match status" value="1"/>
</dbReference>
<dbReference type="NCBIfam" id="TIGR00194">
    <property type="entry name" value="uvrC"/>
    <property type="match status" value="1"/>
</dbReference>
<evidence type="ECO:0000259" key="11">
    <source>
        <dbReference type="PROSITE" id="PS50165"/>
    </source>
</evidence>
<feature type="domain" description="UvrC family homology region profile" evidence="11">
    <location>
        <begin position="259"/>
        <end position="518"/>
    </location>
</feature>
<dbReference type="InterPro" id="IPR036876">
    <property type="entry name" value="UVR_dom_sf"/>
</dbReference>